<dbReference type="PANTHER" id="PTHR10927:SF1">
    <property type="entry name" value="RIBOSOME MATURATION PROTEIN SBDS"/>
    <property type="match status" value="1"/>
</dbReference>
<evidence type="ECO:0000256" key="3">
    <source>
        <dbReference type="ARBA" id="ARBA00007433"/>
    </source>
</evidence>
<proteinExistence type="inferred from homology"/>
<keyword evidence="6" id="KW-0963">Cytoplasm</keyword>
<feature type="domain" description="Ribosome maturation protein SDO1/SBDS N-terminal" evidence="11">
    <location>
        <begin position="22"/>
        <end position="108"/>
    </location>
</feature>
<dbReference type="Gene3D" id="3.30.70.240">
    <property type="match status" value="1"/>
</dbReference>
<protein>
    <recommendedName>
        <fullName evidence="4">Ribosome maturation protein SBDS</fullName>
    </recommendedName>
    <alternativeName>
        <fullName evidence="5">Ribosome maturation protein SDO1 homolog</fullName>
    </alternativeName>
</protein>
<evidence type="ECO:0000256" key="4">
    <source>
        <dbReference type="ARBA" id="ARBA00014814"/>
    </source>
</evidence>
<comment type="function">
    <text evidence="9">Required for the assembly of mature ribosomes and ribosome biogenesis. Together with EFL1, triggers the GTP-dependent release of EIF6 from 60S pre-ribosomes in the cytoplasm, thereby activating ribosomes for translation competence by allowing 80S ribosome assembly and facilitating EIF6 recycling to the nucleus, where it is required for 60S rRNA processing and nuclear export. Required for normal levels of protein synthesis. May play a role in cellular stress resistance. May play a role in cellular response to DNA damage. May play a role in cell proliferation.</text>
</comment>
<dbReference type="Pfam" id="PF01172">
    <property type="entry name" value="SBDS_N"/>
    <property type="match status" value="1"/>
</dbReference>
<dbReference type="SUPFAM" id="SSF109728">
    <property type="entry name" value="Hypothetical protein AF0491, middle domain"/>
    <property type="match status" value="1"/>
</dbReference>
<dbReference type="PROSITE" id="PS01267">
    <property type="entry name" value="UPF0023"/>
    <property type="match status" value="1"/>
</dbReference>
<dbReference type="GO" id="GO:0042256">
    <property type="term" value="P:cytosolic ribosome assembly"/>
    <property type="evidence" value="ECO:0007669"/>
    <property type="project" value="InterPro"/>
</dbReference>
<evidence type="ECO:0000259" key="11">
    <source>
        <dbReference type="Pfam" id="PF01172"/>
    </source>
</evidence>
<comment type="subcellular location">
    <subcellularLocation>
        <location evidence="2">Cytoplasm</location>
    </subcellularLocation>
    <subcellularLocation>
        <location evidence="1">Nucleus</location>
    </subcellularLocation>
</comment>
<evidence type="ECO:0000259" key="13">
    <source>
        <dbReference type="Pfam" id="PF20268"/>
    </source>
</evidence>
<comment type="subunit">
    <text evidence="10">Associates with the 60S ribosomal subunit.</text>
</comment>
<sequence length="260" mass="29788">RVELAAKMSKIFTPTNQIRLTNVAVVRMKKAGKRFEIACYKNKVVSWRNKLEKDIDEVLQTHTIFTNVSKGQVAKKEDLMKAFETEDQTEICKQILAKGELQVSDKERHLALESMFKDIATTVASKCINPETKRPYPVTMIENAMRDEIHFSVKPNRNAKQQALDVISQLKEVMPLERVQMRLKIVIPEKEARKLKDKVVKFATKMETEEWDNGSLTIICLIDPGQYRGIDELIRSETKGTALLELVNLNEVVEGEELLT</sequence>
<dbReference type="InterPro" id="IPR039100">
    <property type="entry name" value="Sdo1/SBDS-like"/>
</dbReference>
<feature type="domain" description="Ribosome maturation protein SDO1/SBDS C-terminal" evidence="13">
    <location>
        <begin position="181"/>
        <end position="248"/>
    </location>
</feature>
<organism evidence="14 15">
    <name type="scientific">Atta colombica</name>
    <dbReference type="NCBI Taxonomy" id="520822"/>
    <lineage>
        <taxon>Eukaryota</taxon>
        <taxon>Metazoa</taxon>
        <taxon>Ecdysozoa</taxon>
        <taxon>Arthropoda</taxon>
        <taxon>Hexapoda</taxon>
        <taxon>Insecta</taxon>
        <taxon>Pterygota</taxon>
        <taxon>Neoptera</taxon>
        <taxon>Endopterygota</taxon>
        <taxon>Hymenoptera</taxon>
        <taxon>Apocrita</taxon>
        <taxon>Aculeata</taxon>
        <taxon>Formicoidea</taxon>
        <taxon>Formicidae</taxon>
        <taxon>Myrmicinae</taxon>
        <taxon>Atta</taxon>
    </lineage>
</organism>
<dbReference type="InterPro" id="IPR036786">
    <property type="entry name" value="Ribosome_mat_SBDS_N_sf"/>
</dbReference>
<evidence type="ECO:0000256" key="6">
    <source>
        <dbReference type="ARBA" id="ARBA00022490"/>
    </source>
</evidence>
<dbReference type="InterPro" id="IPR002140">
    <property type="entry name" value="Sdo1/SBDS"/>
</dbReference>
<dbReference type="Gene3D" id="1.10.10.900">
    <property type="entry name" value="SBDS protein C-terminal domain, subdomain 1"/>
    <property type="match status" value="1"/>
</dbReference>
<dbReference type="AlphaFoldDB" id="A0A195BKR1"/>
<dbReference type="EMBL" id="KQ976453">
    <property type="protein sequence ID" value="KYM85315.1"/>
    <property type="molecule type" value="Genomic_DNA"/>
</dbReference>
<dbReference type="Proteomes" id="UP000078540">
    <property type="component" value="Unassembled WGS sequence"/>
</dbReference>
<comment type="similarity">
    <text evidence="3">Belongs to the SDO1/SBDS family.</text>
</comment>
<gene>
    <name evidence="14" type="ORF">ALC53_04558</name>
</gene>
<dbReference type="InterPro" id="IPR018023">
    <property type="entry name" value="Ribosome_mat_SBDS_CS"/>
</dbReference>
<dbReference type="SUPFAM" id="SSF54980">
    <property type="entry name" value="EF-G C-terminal domain-like"/>
    <property type="match status" value="1"/>
</dbReference>
<evidence type="ECO:0000256" key="2">
    <source>
        <dbReference type="ARBA" id="ARBA00004496"/>
    </source>
</evidence>
<dbReference type="FunFam" id="3.30.1250.10:FF:000001">
    <property type="entry name" value="SBDS, ribosome maturation factor"/>
    <property type="match status" value="1"/>
</dbReference>
<dbReference type="PANTHER" id="PTHR10927">
    <property type="entry name" value="RIBOSOME MATURATION PROTEIN SBDS"/>
    <property type="match status" value="1"/>
</dbReference>
<keyword evidence="15" id="KW-1185">Reference proteome</keyword>
<evidence type="ECO:0000256" key="9">
    <source>
        <dbReference type="ARBA" id="ARBA00025433"/>
    </source>
</evidence>
<dbReference type="Pfam" id="PF20268">
    <property type="entry name" value="SBDS_C"/>
    <property type="match status" value="1"/>
</dbReference>
<keyword evidence="7" id="KW-0690">Ribosome biogenesis</keyword>
<evidence type="ECO:0000313" key="15">
    <source>
        <dbReference type="Proteomes" id="UP000078540"/>
    </source>
</evidence>
<dbReference type="FunFam" id="1.10.10.900:FF:000001">
    <property type="entry name" value="SBDS, ribosome maturation factor"/>
    <property type="match status" value="1"/>
</dbReference>
<evidence type="ECO:0000313" key="14">
    <source>
        <dbReference type="EMBL" id="KYM85315.1"/>
    </source>
</evidence>
<feature type="domain" description="Ribosome maturation protein SDO1/SBDS central" evidence="12">
    <location>
        <begin position="117"/>
        <end position="178"/>
    </location>
</feature>
<dbReference type="InterPro" id="IPR037188">
    <property type="entry name" value="Sdo1/SBDS_central_sf"/>
</dbReference>
<dbReference type="InterPro" id="IPR035647">
    <property type="entry name" value="EFG_III/V"/>
</dbReference>
<evidence type="ECO:0000256" key="1">
    <source>
        <dbReference type="ARBA" id="ARBA00004123"/>
    </source>
</evidence>
<dbReference type="InterPro" id="IPR018978">
    <property type="entry name" value="SDO1/SBDS_central"/>
</dbReference>
<dbReference type="Gene3D" id="3.30.1250.10">
    <property type="entry name" value="Ribosome maturation protein SBDS, N-terminal domain"/>
    <property type="match status" value="1"/>
</dbReference>
<feature type="non-terminal residue" evidence="14">
    <location>
        <position position="1"/>
    </location>
</feature>
<dbReference type="InterPro" id="IPR019783">
    <property type="entry name" value="SDO1/SBDS_N"/>
</dbReference>
<dbReference type="Pfam" id="PF09377">
    <property type="entry name" value="SBDS_domain_II"/>
    <property type="match status" value="1"/>
</dbReference>
<evidence type="ECO:0000256" key="8">
    <source>
        <dbReference type="ARBA" id="ARBA00023242"/>
    </source>
</evidence>
<keyword evidence="8" id="KW-0539">Nucleus</keyword>
<dbReference type="NCBIfam" id="TIGR00291">
    <property type="entry name" value="RNA_SBDS"/>
    <property type="match status" value="1"/>
</dbReference>
<evidence type="ECO:0000256" key="10">
    <source>
        <dbReference type="ARBA" id="ARBA00049708"/>
    </source>
</evidence>
<dbReference type="InterPro" id="IPR046928">
    <property type="entry name" value="SDO1/SBDS_C"/>
</dbReference>
<dbReference type="GO" id="GO:0005634">
    <property type="term" value="C:nucleus"/>
    <property type="evidence" value="ECO:0007669"/>
    <property type="project" value="UniProtKB-SubCell"/>
</dbReference>
<evidence type="ECO:0000256" key="7">
    <source>
        <dbReference type="ARBA" id="ARBA00022517"/>
    </source>
</evidence>
<dbReference type="STRING" id="520822.A0A195BKR1"/>
<evidence type="ECO:0000256" key="5">
    <source>
        <dbReference type="ARBA" id="ARBA00015892"/>
    </source>
</evidence>
<dbReference type="GO" id="GO:0005737">
    <property type="term" value="C:cytoplasm"/>
    <property type="evidence" value="ECO:0007669"/>
    <property type="project" value="UniProtKB-SubCell"/>
</dbReference>
<accession>A0A195BKR1</accession>
<name>A0A195BKR1_9HYME</name>
<evidence type="ECO:0000259" key="12">
    <source>
        <dbReference type="Pfam" id="PF09377"/>
    </source>
</evidence>
<dbReference type="SUPFAM" id="SSF89895">
    <property type="entry name" value="FYSH domain"/>
    <property type="match status" value="1"/>
</dbReference>
<reference evidence="14 15" key="1">
    <citation type="submission" date="2015-09" db="EMBL/GenBank/DDBJ databases">
        <title>Atta colombica WGS genome.</title>
        <authorList>
            <person name="Nygaard S."/>
            <person name="Hu H."/>
            <person name="Boomsma J."/>
            <person name="Zhang G."/>
        </authorList>
    </citation>
    <scope>NUCLEOTIDE SEQUENCE [LARGE SCALE GENOMIC DNA]</scope>
    <source>
        <strain evidence="14">Treedump-2</strain>
        <tissue evidence="14">Whole body</tissue>
    </source>
</reference>